<dbReference type="EMBL" id="JAINUF010000021">
    <property type="protein sequence ID" value="KAJ8334689.1"/>
    <property type="molecule type" value="Genomic_DNA"/>
</dbReference>
<feature type="region of interest" description="Disordered" evidence="1">
    <location>
        <begin position="202"/>
        <end position="233"/>
    </location>
</feature>
<dbReference type="Proteomes" id="UP001152622">
    <property type="component" value="Chromosome 21"/>
</dbReference>
<evidence type="ECO:0000313" key="2">
    <source>
        <dbReference type="EMBL" id="KAJ8334689.1"/>
    </source>
</evidence>
<accession>A0A9Q1E9I7</accession>
<evidence type="ECO:0000256" key="1">
    <source>
        <dbReference type="SAM" id="MobiDB-lite"/>
    </source>
</evidence>
<evidence type="ECO:0000313" key="3">
    <source>
        <dbReference type="Proteomes" id="UP001152622"/>
    </source>
</evidence>
<name>A0A9Q1E9I7_SYNKA</name>
<protein>
    <submittedName>
        <fullName evidence="2">Uncharacterized protein</fullName>
    </submittedName>
</protein>
<dbReference type="AlphaFoldDB" id="A0A9Q1E9I7"/>
<proteinExistence type="predicted"/>
<reference evidence="2" key="1">
    <citation type="journal article" date="2023" name="Science">
        <title>Genome structures resolve the early diversification of teleost fishes.</title>
        <authorList>
            <person name="Parey E."/>
            <person name="Louis A."/>
            <person name="Montfort J."/>
            <person name="Bouchez O."/>
            <person name="Roques C."/>
            <person name="Iampietro C."/>
            <person name="Lluch J."/>
            <person name="Castinel A."/>
            <person name="Donnadieu C."/>
            <person name="Desvignes T."/>
            <person name="Floi Bucao C."/>
            <person name="Jouanno E."/>
            <person name="Wen M."/>
            <person name="Mejri S."/>
            <person name="Dirks R."/>
            <person name="Jansen H."/>
            <person name="Henkel C."/>
            <person name="Chen W.J."/>
            <person name="Zahm M."/>
            <person name="Cabau C."/>
            <person name="Klopp C."/>
            <person name="Thompson A.W."/>
            <person name="Robinson-Rechavi M."/>
            <person name="Braasch I."/>
            <person name="Lecointre G."/>
            <person name="Bobe J."/>
            <person name="Postlethwait J.H."/>
            <person name="Berthelot C."/>
            <person name="Roest Crollius H."/>
            <person name="Guiguen Y."/>
        </authorList>
    </citation>
    <scope>NUCLEOTIDE SEQUENCE</scope>
    <source>
        <strain evidence="2">WJC10195</strain>
    </source>
</reference>
<sequence>MYQQLTVRWEITEACLGTRGDKVPKVSGDWWHVPNSPHAQLLLCVHLQAVTLVTARPKSLEPEFQRLQSNVRDVAHIPKSQHSRQARGYTMTYVARVTPIPHGPGAQLGGTPRVTLGPQTMPQRSRHQSLKKKAVPPSRALALQLPAVIKCKLSGSAARRPEGGGQPLPRPVPVGEARSQTPYPLTALCALAKAGAWQPDVAENQEDLASSERALAAGPLWSEQGPCSTDKGD</sequence>
<keyword evidence="3" id="KW-1185">Reference proteome</keyword>
<comment type="caution">
    <text evidence="2">The sequence shown here is derived from an EMBL/GenBank/DDBJ whole genome shotgun (WGS) entry which is preliminary data.</text>
</comment>
<gene>
    <name evidence="2" type="ORF">SKAU_G00403280</name>
</gene>
<organism evidence="2 3">
    <name type="scientific">Synaphobranchus kaupii</name>
    <name type="common">Kaup's arrowtooth eel</name>
    <dbReference type="NCBI Taxonomy" id="118154"/>
    <lineage>
        <taxon>Eukaryota</taxon>
        <taxon>Metazoa</taxon>
        <taxon>Chordata</taxon>
        <taxon>Craniata</taxon>
        <taxon>Vertebrata</taxon>
        <taxon>Euteleostomi</taxon>
        <taxon>Actinopterygii</taxon>
        <taxon>Neopterygii</taxon>
        <taxon>Teleostei</taxon>
        <taxon>Anguilliformes</taxon>
        <taxon>Synaphobranchidae</taxon>
        <taxon>Synaphobranchus</taxon>
    </lineage>
</organism>